<evidence type="ECO:0000313" key="10">
    <source>
        <dbReference type="EMBL" id="MBL1080199.1"/>
    </source>
</evidence>
<sequence length="493" mass="52506">MHRLRAGLLSPDQHRVRGLRGATSPPRTPRAGRRRHRARDGHRPRGPTSRPAVHRGRDPARRRPAHPRPHPPGVRRGAHRRSGDGALACHRNGPSRKPNRRTGFRAVRKRGAAVNPASGLRTAWVAGVGMHPYQRPGDTPYTELGVTAIREALADAGMSWGRVQTAYTGTATTSMALSRLMYRHLGATGIPMMQIENASASGSTAFRQAYLDVAAGVHDVAIAVGVDKPLHVSFPAHAAGLTDLLGTRVAPVTHFALLASRYMHETGVTAEQVAQVAVKNSRNAVSNPHAQRRKARSLEDVLTPPYISGSLTRLQCCPISEGAAAAIIVSDNAIRELGLDRDRAVRIRSSALRSETFYGTENFDVALTATTTREALTSAGLRISEVDLIELHDAFTIEELLYLEAMGACEPGRAAAALAAGEFDIGGRVAVNTSGGLLSMGHPIGPTGIGQIVELTTQLRDEAGARQHPGARIGLAHMVGVGAVCAVHVLAKD</sequence>
<dbReference type="EMBL" id="JAERRJ010000026">
    <property type="protein sequence ID" value="MBL1080199.1"/>
    <property type="molecule type" value="Genomic_DNA"/>
</dbReference>
<protein>
    <recommendedName>
        <fullName evidence="1">propanoyl-CoA C-acyltransferase</fullName>
        <ecNumber evidence="1">2.3.1.176</ecNumber>
    </recommendedName>
    <alternativeName>
        <fullName evidence="6">Propanoyl-CoA C-acyltransferase</fullName>
    </alternativeName>
</protein>
<dbReference type="SUPFAM" id="SSF53901">
    <property type="entry name" value="Thiolase-like"/>
    <property type="match status" value="2"/>
</dbReference>
<dbReference type="InterPro" id="IPR016039">
    <property type="entry name" value="Thiolase-like"/>
</dbReference>
<dbReference type="InterPro" id="IPR055140">
    <property type="entry name" value="Thiolase_C_2"/>
</dbReference>
<keyword evidence="11" id="KW-1185">Reference proteome</keyword>
<dbReference type="Pfam" id="PF00108">
    <property type="entry name" value="Thiolase_N"/>
    <property type="match status" value="1"/>
</dbReference>
<evidence type="ECO:0000256" key="3">
    <source>
        <dbReference type="ARBA" id="ARBA00022679"/>
    </source>
</evidence>
<evidence type="ECO:0000256" key="1">
    <source>
        <dbReference type="ARBA" id="ARBA00012352"/>
    </source>
</evidence>
<evidence type="ECO:0000256" key="7">
    <source>
        <dbReference type="SAM" id="MobiDB-lite"/>
    </source>
</evidence>
<evidence type="ECO:0000313" key="11">
    <source>
        <dbReference type="Proteomes" id="UP000602198"/>
    </source>
</evidence>
<dbReference type="Gene3D" id="3.40.47.10">
    <property type="match status" value="1"/>
</dbReference>
<gene>
    <name evidence="10" type="ORF">JK358_37975</name>
</gene>
<evidence type="ECO:0000256" key="6">
    <source>
        <dbReference type="ARBA" id="ARBA00032316"/>
    </source>
</evidence>
<feature type="compositionally biased region" description="Basic residues" evidence="7">
    <location>
        <begin position="30"/>
        <end position="45"/>
    </location>
</feature>
<feature type="domain" description="Thiolase C-terminal" evidence="9">
    <location>
        <begin position="363"/>
        <end position="483"/>
    </location>
</feature>
<dbReference type="EC" id="2.3.1.176" evidence="1"/>
<evidence type="ECO:0000256" key="2">
    <source>
        <dbReference type="ARBA" id="ARBA00022448"/>
    </source>
</evidence>
<reference evidence="10 11" key="1">
    <citation type="submission" date="2021-01" db="EMBL/GenBank/DDBJ databases">
        <title>WGS of actinomycetes isolated from Thailand.</title>
        <authorList>
            <person name="Thawai C."/>
        </authorList>
    </citation>
    <scope>NUCLEOTIDE SEQUENCE [LARGE SCALE GENOMIC DNA]</scope>
    <source>
        <strain evidence="10 11">LPG 2</strain>
    </source>
</reference>
<feature type="compositionally biased region" description="Basic residues" evidence="7">
    <location>
        <begin position="93"/>
        <end position="103"/>
    </location>
</feature>
<keyword evidence="4" id="KW-0445">Lipid transport</keyword>
<organism evidence="10 11">
    <name type="scientific">Nocardia acididurans</name>
    <dbReference type="NCBI Taxonomy" id="2802282"/>
    <lineage>
        <taxon>Bacteria</taxon>
        <taxon>Bacillati</taxon>
        <taxon>Actinomycetota</taxon>
        <taxon>Actinomycetes</taxon>
        <taxon>Mycobacteriales</taxon>
        <taxon>Nocardiaceae</taxon>
        <taxon>Nocardia</taxon>
    </lineage>
</organism>
<dbReference type="Proteomes" id="UP000602198">
    <property type="component" value="Unassembled WGS sequence"/>
</dbReference>
<evidence type="ECO:0000259" key="9">
    <source>
        <dbReference type="Pfam" id="PF22691"/>
    </source>
</evidence>
<evidence type="ECO:0000256" key="5">
    <source>
        <dbReference type="ARBA" id="ARBA00023121"/>
    </source>
</evidence>
<name>A0ABS1MKL4_9NOCA</name>
<dbReference type="CDD" id="cd00829">
    <property type="entry name" value="SCP-x_thiolase"/>
    <property type="match status" value="1"/>
</dbReference>
<feature type="region of interest" description="Disordered" evidence="7">
    <location>
        <begin position="1"/>
        <end position="103"/>
    </location>
</feature>
<comment type="caution">
    <text evidence="10">The sequence shown here is derived from an EMBL/GenBank/DDBJ whole genome shotgun (WGS) entry which is preliminary data.</text>
</comment>
<evidence type="ECO:0000256" key="4">
    <source>
        <dbReference type="ARBA" id="ARBA00023055"/>
    </source>
</evidence>
<keyword evidence="5" id="KW-0446">Lipid-binding</keyword>
<dbReference type="InterPro" id="IPR020616">
    <property type="entry name" value="Thiolase_N"/>
</dbReference>
<keyword evidence="2" id="KW-0813">Transport</keyword>
<accession>A0ABS1MKL4</accession>
<dbReference type="Pfam" id="PF22691">
    <property type="entry name" value="Thiolase_C_1"/>
    <property type="match status" value="1"/>
</dbReference>
<dbReference type="PROSITE" id="PS00737">
    <property type="entry name" value="THIOLASE_2"/>
    <property type="match status" value="1"/>
</dbReference>
<proteinExistence type="predicted"/>
<evidence type="ECO:0000259" key="8">
    <source>
        <dbReference type="Pfam" id="PF00108"/>
    </source>
</evidence>
<dbReference type="PANTHER" id="PTHR42870">
    <property type="entry name" value="ACETYL-COA C-ACETYLTRANSFERASE"/>
    <property type="match status" value="1"/>
</dbReference>
<keyword evidence="3" id="KW-0808">Transferase</keyword>
<dbReference type="InterPro" id="IPR020613">
    <property type="entry name" value="Thiolase_CS"/>
</dbReference>
<feature type="domain" description="Thiolase N-terminal" evidence="8">
    <location>
        <begin position="138"/>
        <end position="328"/>
    </location>
</feature>
<dbReference type="PANTHER" id="PTHR42870:SF1">
    <property type="entry name" value="NON-SPECIFIC LIPID-TRANSFER PROTEIN-LIKE 2"/>
    <property type="match status" value="1"/>
</dbReference>